<accession>A0A9P8VLA7</accession>
<dbReference type="EMBL" id="JAGSXJ010000002">
    <property type="protein sequence ID" value="KAH6695694.1"/>
    <property type="molecule type" value="Genomic_DNA"/>
</dbReference>
<sequence>MSFWKTSLDILCKALTDHKIKYLRVDGDMTAKKRNLTLLEFQNKSTWRVLLMTFSTGAAGINGLTVANRVHLLEPQRNPAVENQAIGRVLRLDQQRKVTIIRYAVEKTIEDMVESRQLRKLQLAGGGFSGKEEKQEARANQWQQLQEHLDANEAATT</sequence>
<dbReference type="GO" id="GO:0005634">
    <property type="term" value="C:nucleus"/>
    <property type="evidence" value="ECO:0007669"/>
    <property type="project" value="TreeGrafter"/>
</dbReference>
<dbReference type="SMART" id="SM00490">
    <property type="entry name" value="HELICc"/>
    <property type="match status" value="1"/>
</dbReference>
<reference evidence="6" key="1">
    <citation type="journal article" date="2021" name="Nat. Commun.">
        <title>Genetic determinants of endophytism in the Arabidopsis root mycobiome.</title>
        <authorList>
            <person name="Mesny F."/>
            <person name="Miyauchi S."/>
            <person name="Thiergart T."/>
            <person name="Pickel B."/>
            <person name="Atanasova L."/>
            <person name="Karlsson M."/>
            <person name="Huettel B."/>
            <person name="Barry K.W."/>
            <person name="Haridas S."/>
            <person name="Chen C."/>
            <person name="Bauer D."/>
            <person name="Andreopoulos W."/>
            <person name="Pangilinan J."/>
            <person name="LaButti K."/>
            <person name="Riley R."/>
            <person name="Lipzen A."/>
            <person name="Clum A."/>
            <person name="Drula E."/>
            <person name="Henrissat B."/>
            <person name="Kohler A."/>
            <person name="Grigoriev I.V."/>
            <person name="Martin F.M."/>
            <person name="Hacquard S."/>
        </authorList>
    </citation>
    <scope>NUCLEOTIDE SEQUENCE</scope>
    <source>
        <strain evidence="6">MPI-SDFR-AT-0117</strain>
    </source>
</reference>
<dbReference type="Proteomes" id="UP000770015">
    <property type="component" value="Unassembled WGS sequence"/>
</dbReference>
<dbReference type="InterPro" id="IPR027417">
    <property type="entry name" value="P-loop_NTPase"/>
</dbReference>
<proteinExistence type="predicted"/>
<comment type="caution">
    <text evidence="6">The sequence shown here is derived from an EMBL/GenBank/DDBJ whole genome shotgun (WGS) entry which is preliminary data.</text>
</comment>
<evidence type="ECO:0000256" key="4">
    <source>
        <dbReference type="SAM" id="MobiDB-lite"/>
    </source>
</evidence>
<dbReference type="GO" id="GO:0006281">
    <property type="term" value="P:DNA repair"/>
    <property type="evidence" value="ECO:0007669"/>
    <property type="project" value="TreeGrafter"/>
</dbReference>
<evidence type="ECO:0000256" key="2">
    <source>
        <dbReference type="ARBA" id="ARBA00022801"/>
    </source>
</evidence>
<name>A0A9P8VLA7_9PEZI</name>
<evidence type="ECO:0000313" key="7">
    <source>
        <dbReference type="Proteomes" id="UP000770015"/>
    </source>
</evidence>
<dbReference type="SUPFAM" id="SSF52540">
    <property type="entry name" value="P-loop containing nucleoside triphosphate hydrolases"/>
    <property type="match status" value="1"/>
</dbReference>
<keyword evidence="1" id="KW-0547">Nucleotide-binding</keyword>
<evidence type="ECO:0000256" key="3">
    <source>
        <dbReference type="ARBA" id="ARBA00022840"/>
    </source>
</evidence>
<dbReference type="PROSITE" id="PS51194">
    <property type="entry name" value="HELICASE_CTER"/>
    <property type="match status" value="1"/>
</dbReference>
<organism evidence="6 7">
    <name type="scientific">Plectosphaerella plurivora</name>
    <dbReference type="NCBI Taxonomy" id="936078"/>
    <lineage>
        <taxon>Eukaryota</taxon>
        <taxon>Fungi</taxon>
        <taxon>Dikarya</taxon>
        <taxon>Ascomycota</taxon>
        <taxon>Pezizomycotina</taxon>
        <taxon>Sordariomycetes</taxon>
        <taxon>Hypocreomycetidae</taxon>
        <taxon>Glomerellales</taxon>
        <taxon>Plectosphaerellaceae</taxon>
        <taxon>Plectosphaerella</taxon>
    </lineage>
</organism>
<dbReference type="InterPro" id="IPR050628">
    <property type="entry name" value="SNF2_RAD54_helicase_TF"/>
</dbReference>
<dbReference type="OrthoDB" id="448448at2759"/>
<feature type="region of interest" description="Disordered" evidence="4">
    <location>
        <begin position="129"/>
        <end position="157"/>
    </location>
</feature>
<dbReference type="InterPro" id="IPR049730">
    <property type="entry name" value="SNF2/RAD54-like_C"/>
</dbReference>
<dbReference type="GO" id="GO:0005524">
    <property type="term" value="F:ATP binding"/>
    <property type="evidence" value="ECO:0007669"/>
    <property type="project" value="UniProtKB-KW"/>
</dbReference>
<dbReference type="InterPro" id="IPR001650">
    <property type="entry name" value="Helicase_C-like"/>
</dbReference>
<dbReference type="Pfam" id="PF00271">
    <property type="entry name" value="Helicase_C"/>
    <property type="match status" value="1"/>
</dbReference>
<protein>
    <submittedName>
        <fullName evidence="6">P-loop containing nucleoside triphosphate hydrolase protein</fullName>
    </submittedName>
</protein>
<feature type="domain" description="Helicase C-terminal" evidence="5">
    <location>
        <begin position="1"/>
        <end position="153"/>
    </location>
</feature>
<keyword evidence="3" id="KW-0067">ATP-binding</keyword>
<dbReference type="GO" id="GO:0008094">
    <property type="term" value="F:ATP-dependent activity, acting on DNA"/>
    <property type="evidence" value="ECO:0007669"/>
    <property type="project" value="TreeGrafter"/>
</dbReference>
<dbReference type="PANTHER" id="PTHR45626:SF22">
    <property type="entry name" value="DNA REPAIR PROTEIN RAD5"/>
    <property type="match status" value="1"/>
</dbReference>
<keyword evidence="7" id="KW-1185">Reference proteome</keyword>
<gene>
    <name evidence="6" type="ORF">F5X68DRAFT_227664</name>
</gene>
<evidence type="ECO:0000313" key="6">
    <source>
        <dbReference type="EMBL" id="KAH6695694.1"/>
    </source>
</evidence>
<evidence type="ECO:0000259" key="5">
    <source>
        <dbReference type="PROSITE" id="PS51194"/>
    </source>
</evidence>
<dbReference type="CDD" id="cd18793">
    <property type="entry name" value="SF2_C_SNF"/>
    <property type="match status" value="1"/>
</dbReference>
<keyword evidence="2 6" id="KW-0378">Hydrolase</keyword>
<dbReference type="PANTHER" id="PTHR45626">
    <property type="entry name" value="TRANSCRIPTION TERMINATION FACTOR 2-RELATED"/>
    <property type="match status" value="1"/>
</dbReference>
<dbReference type="AlphaFoldDB" id="A0A9P8VLA7"/>
<dbReference type="GO" id="GO:0016787">
    <property type="term" value="F:hydrolase activity"/>
    <property type="evidence" value="ECO:0007669"/>
    <property type="project" value="UniProtKB-KW"/>
</dbReference>
<dbReference type="Gene3D" id="3.40.50.300">
    <property type="entry name" value="P-loop containing nucleotide triphosphate hydrolases"/>
    <property type="match status" value="1"/>
</dbReference>
<evidence type="ECO:0000256" key="1">
    <source>
        <dbReference type="ARBA" id="ARBA00022741"/>
    </source>
</evidence>